<feature type="region of interest" description="Disordered" evidence="11">
    <location>
        <begin position="27"/>
        <end position="61"/>
    </location>
</feature>
<evidence type="ECO:0000313" key="14">
    <source>
        <dbReference type="Proteomes" id="UP000774000"/>
    </source>
</evidence>
<gene>
    <name evidence="13" type="ORF">JOC47_000683</name>
</gene>
<evidence type="ECO:0000256" key="5">
    <source>
        <dbReference type="ARBA" id="ARBA00022448"/>
    </source>
</evidence>
<protein>
    <recommendedName>
        <fullName evidence="10">Phosphate-binding protein</fullName>
    </recommendedName>
</protein>
<feature type="domain" description="PBP" evidence="12">
    <location>
        <begin position="54"/>
        <end position="288"/>
    </location>
</feature>
<dbReference type="Gene3D" id="3.40.190.10">
    <property type="entry name" value="Periplasmic binding protein-like II"/>
    <property type="match status" value="2"/>
</dbReference>
<dbReference type="Pfam" id="PF12849">
    <property type="entry name" value="PBP_like_2"/>
    <property type="match status" value="1"/>
</dbReference>
<dbReference type="InterPro" id="IPR011862">
    <property type="entry name" value="Phos-bd"/>
</dbReference>
<dbReference type="PANTHER" id="PTHR30570">
    <property type="entry name" value="PERIPLASMIC PHOSPHATE BINDING COMPONENT OF PHOSPHATE ABC TRANSPORTER"/>
    <property type="match status" value="1"/>
</dbReference>
<evidence type="ECO:0000256" key="11">
    <source>
        <dbReference type="SAM" id="MobiDB-lite"/>
    </source>
</evidence>
<evidence type="ECO:0000256" key="4">
    <source>
        <dbReference type="ARBA" id="ARBA00011529"/>
    </source>
</evidence>
<evidence type="ECO:0000259" key="12">
    <source>
        <dbReference type="Pfam" id="PF12849"/>
    </source>
</evidence>
<dbReference type="RefSeq" id="WP_338035309.1">
    <property type="nucleotide sequence ID" value="NZ_JAFBDQ010000003.1"/>
</dbReference>
<keyword evidence="14" id="KW-1185">Reference proteome</keyword>
<feature type="chain" id="PRO_5039754506" description="Phosphate-binding protein" evidence="10">
    <location>
        <begin position="23"/>
        <end position="302"/>
    </location>
</feature>
<evidence type="ECO:0000256" key="10">
    <source>
        <dbReference type="RuleBase" id="RU367119"/>
    </source>
</evidence>
<dbReference type="GO" id="GO:0005886">
    <property type="term" value="C:plasma membrane"/>
    <property type="evidence" value="ECO:0007669"/>
    <property type="project" value="UniProtKB-SubCell"/>
</dbReference>
<dbReference type="EMBL" id="JAFBDQ010000003">
    <property type="protein sequence ID" value="MBM7555849.1"/>
    <property type="molecule type" value="Genomic_DNA"/>
</dbReference>
<comment type="caution">
    <text evidence="13">The sequence shown here is derived from an EMBL/GenBank/DDBJ whole genome shotgun (WGS) entry which is preliminary data.</text>
</comment>
<dbReference type="AlphaFoldDB" id="A0A939BQ25"/>
<dbReference type="InterPro" id="IPR024370">
    <property type="entry name" value="PBP_domain"/>
</dbReference>
<keyword evidence="8 10" id="KW-0564">Palmitate</keyword>
<name>A0A939BQ25_9FIRM</name>
<evidence type="ECO:0000256" key="7">
    <source>
        <dbReference type="ARBA" id="ARBA00022729"/>
    </source>
</evidence>
<comment type="subunit">
    <text evidence="4 10">The complex is composed of two ATP-binding proteins (PstB), two transmembrane proteins (PstC and PstA) and a solute-binding protein (PstS).</text>
</comment>
<evidence type="ECO:0000256" key="8">
    <source>
        <dbReference type="ARBA" id="ARBA00023139"/>
    </source>
</evidence>
<dbReference type="GO" id="GO:0042301">
    <property type="term" value="F:phosphate ion binding"/>
    <property type="evidence" value="ECO:0007669"/>
    <property type="project" value="UniProtKB-UniRule"/>
</dbReference>
<comment type="function">
    <text evidence="1">Part of the ABC transporter complex PstSACB involved in phosphate import.</text>
</comment>
<dbReference type="CDD" id="cd13653">
    <property type="entry name" value="PBP2_phosphate_like_1"/>
    <property type="match status" value="1"/>
</dbReference>
<evidence type="ECO:0000313" key="13">
    <source>
        <dbReference type="EMBL" id="MBM7555849.1"/>
    </source>
</evidence>
<dbReference type="SUPFAM" id="SSF53850">
    <property type="entry name" value="Periplasmic binding protein-like II"/>
    <property type="match status" value="1"/>
</dbReference>
<evidence type="ECO:0000256" key="1">
    <source>
        <dbReference type="ARBA" id="ARBA00002841"/>
    </source>
</evidence>
<evidence type="ECO:0000256" key="2">
    <source>
        <dbReference type="ARBA" id="ARBA00004193"/>
    </source>
</evidence>
<feature type="signal peptide" evidence="10">
    <location>
        <begin position="1"/>
        <end position="22"/>
    </location>
</feature>
<keyword evidence="10" id="KW-1003">Cell membrane</keyword>
<keyword evidence="6 10" id="KW-0592">Phosphate transport</keyword>
<organism evidence="13 14">
    <name type="scientific">Halanaerobacter jeridensis</name>
    <dbReference type="NCBI Taxonomy" id="706427"/>
    <lineage>
        <taxon>Bacteria</taxon>
        <taxon>Bacillati</taxon>
        <taxon>Bacillota</taxon>
        <taxon>Clostridia</taxon>
        <taxon>Halanaerobiales</taxon>
        <taxon>Halobacteroidaceae</taxon>
        <taxon>Halanaerobacter</taxon>
    </lineage>
</organism>
<keyword evidence="10" id="KW-0472">Membrane</keyword>
<dbReference type="Proteomes" id="UP000774000">
    <property type="component" value="Unassembled WGS sequence"/>
</dbReference>
<keyword evidence="9 10" id="KW-0449">Lipoprotein</keyword>
<evidence type="ECO:0000256" key="3">
    <source>
        <dbReference type="ARBA" id="ARBA00008725"/>
    </source>
</evidence>
<reference evidence="13" key="1">
    <citation type="submission" date="2021-01" db="EMBL/GenBank/DDBJ databases">
        <title>Genomic Encyclopedia of Type Strains, Phase IV (KMG-IV): sequencing the most valuable type-strain genomes for metagenomic binning, comparative biology and taxonomic classification.</title>
        <authorList>
            <person name="Goeker M."/>
        </authorList>
    </citation>
    <scope>NUCLEOTIDE SEQUENCE</scope>
    <source>
        <strain evidence="13">DSM 23230</strain>
    </source>
</reference>
<comment type="similarity">
    <text evidence="3 10">Belongs to the PstS family.</text>
</comment>
<comment type="function">
    <text evidence="10">Involved in the system for phosphate transport across the cytoplasmic membrane.</text>
</comment>
<dbReference type="PANTHER" id="PTHR30570:SF1">
    <property type="entry name" value="PHOSPHATE-BINDING PROTEIN PSTS"/>
    <property type="match status" value="1"/>
</dbReference>
<keyword evidence="7 10" id="KW-0732">Signal</keyword>
<keyword evidence="5 10" id="KW-0813">Transport</keyword>
<evidence type="ECO:0000256" key="9">
    <source>
        <dbReference type="ARBA" id="ARBA00023288"/>
    </source>
</evidence>
<dbReference type="GO" id="GO:0006817">
    <property type="term" value="P:phosphate ion transport"/>
    <property type="evidence" value="ECO:0007669"/>
    <property type="project" value="UniProtKB-UniRule"/>
</dbReference>
<proteinExistence type="inferred from homology"/>
<feature type="compositionally biased region" description="Basic and acidic residues" evidence="11">
    <location>
        <begin position="38"/>
        <end position="53"/>
    </location>
</feature>
<dbReference type="InterPro" id="IPR050811">
    <property type="entry name" value="Phosphate_ABC_transporter"/>
</dbReference>
<comment type="subcellular location">
    <subcellularLocation>
        <location evidence="2 10">Cell membrane</location>
        <topology evidence="2 10">Lipid-anchor</topology>
    </subcellularLocation>
</comment>
<evidence type="ECO:0000256" key="6">
    <source>
        <dbReference type="ARBA" id="ARBA00022592"/>
    </source>
</evidence>
<dbReference type="PROSITE" id="PS51257">
    <property type="entry name" value="PROKAR_LIPOPROTEIN"/>
    <property type="match status" value="1"/>
</dbReference>
<accession>A0A939BQ25</accession>
<dbReference type="NCBIfam" id="TIGR02136">
    <property type="entry name" value="ptsS_2"/>
    <property type="match status" value="1"/>
</dbReference>
<sequence length="302" mass="32387">MLNKKSSLLVVLMLALVVIVTACGGSAPEKNNKQQGQQEKEQQSEKQEKKQKNNEGGLSVQGSSTVLPIAQKAAEDYMQKNPEASISVRGGGSGNGVAALIDNAVDIANTSRFITDEEFKQADNNGVYPVPHRIAMDGIAVIINPENGIENLTLEELKQIYTGEVENWKELGGPDAEIVIVSRDSSSGTFEVFGEIALDGSRVAQTALMQSSNGTVKSTVSNTKGAIGYIGLGYLTDDVKAVKVNGVMPTNQTVASGEFPISRPLFMFTDGWPEGVTNKFINFILSPEGQKIVKEQGYVPLY</sequence>